<dbReference type="EMBL" id="UFRV01000006">
    <property type="protein sequence ID" value="SUT99675.1"/>
    <property type="molecule type" value="Genomic_DNA"/>
</dbReference>
<accession>A0A380UAD9</accession>
<sequence length="222" mass="26442">MNELFFYSIDSFKLDLIFDSAIRHKIDLMKLSLNLMVELMDEDVGFVLNEKSNFVLIKSKDTFRYSVIKEKQIMSAILPFRFNFDVDIEFNHNRDIVDINDFYVLLLCVDKVKYEIDNGMDLLSDDIRSLIDEVLIQELKLNNVLEYKYKKLLNHMFFQEDGYLRFDYDEDNCNGHLHPLNHLDVNYSNSSTFKLGIKSKIDFHTFWSILRSDTNCFYLEES</sequence>
<reference evidence="2 3" key="1">
    <citation type="submission" date="2018-06" db="EMBL/GenBank/DDBJ databases">
        <authorList>
            <consortium name="Pathogen Informatics"/>
            <person name="Doyle S."/>
        </authorList>
    </citation>
    <scope>NUCLEOTIDE SEQUENCE [LARGE SCALE GENOMIC DNA]</scope>
    <source>
        <strain evidence="2 3">NCTC10308</strain>
    </source>
</reference>
<dbReference type="Proteomes" id="UP000595107">
    <property type="component" value="Chromosome"/>
</dbReference>
<evidence type="ECO:0000313" key="2">
    <source>
        <dbReference type="EMBL" id="SUT99675.1"/>
    </source>
</evidence>
<evidence type="ECO:0000313" key="3">
    <source>
        <dbReference type="Proteomes" id="UP000254227"/>
    </source>
</evidence>
<dbReference type="Proteomes" id="UP000254227">
    <property type="component" value="Unassembled WGS sequence"/>
</dbReference>
<gene>
    <name evidence="1" type="ORF">I6G67_14935</name>
    <name evidence="2" type="ORF">NCTC10308_03332</name>
</gene>
<dbReference type="RefSeq" id="WP_004692596.1">
    <property type="nucleotide sequence ID" value="NZ_BBTB01000045.1"/>
</dbReference>
<dbReference type="AlphaFoldDB" id="A0A380UAD9"/>
<dbReference type="EMBL" id="CP065666">
    <property type="protein sequence ID" value="QPS03476.1"/>
    <property type="molecule type" value="Genomic_DNA"/>
</dbReference>
<protein>
    <submittedName>
        <fullName evidence="2">Uncharacterized protein</fullName>
    </submittedName>
</protein>
<evidence type="ECO:0000313" key="4">
    <source>
        <dbReference type="Proteomes" id="UP000595107"/>
    </source>
</evidence>
<name>A0A380UAD9_ACIJO</name>
<reference evidence="1 4" key="2">
    <citation type="submission" date="2020-12" db="EMBL/GenBank/DDBJ databases">
        <title>FDA dAtabase for Regulatory Grade micrObial Sequences (FDA-ARGOS): Supporting development and validation of Infectious Disease Dx tests.</title>
        <authorList>
            <person name="Sproer C."/>
            <person name="Gronow S."/>
            <person name="Severitt S."/>
            <person name="Schroder I."/>
            <person name="Tallon L."/>
            <person name="Sadzewicz L."/>
            <person name="Zhao X."/>
            <person name="Boylan J."/>
            <person name="Ott S."/>
            <person name="Bowen H."/>
            <person name="Vavikolanu K."/>
            <person name="Mehta A."/>
            <person name="Aluvathingal J."/>
            <person name="Nadendla S."/>
            <person name="Lowell S."/>
            <person name="Myers T."/>
            <person name="Yan Y."/>
            <person name="Sichtig H."/>
        </authorList>
    </citation>
    <scope>NUCLEOTIDE SEQUENCE [LARGE SCALE GENOMIC DNA]</scope>
    <source>
        <strain evidence="1 4">FDAARGOS_910</strain>
    </source>
</reference>
<evidence type="ECO:0000313" key="1">
    <source>
        <dbReference type="EMBL" id="QPS03476.1"/>
    </source>
</evidence>
<organism evidence="2 3">
    <name type="scientific">Acinetobacter johnsonii</name>
    <dbReference type="NCBI Taxonomy" id="40214"/>
    <lineage>
        <taxon>Bacteria</taxon>
        <taxon>Pseudomonadati</taxon>
        <taxon>Pseudomonadota</taxon>
        <taxon>Gammaproteobacteria</taxon>
        <taxon>Moraxellales</taxon>
        <taxon>Moraxellaceae</taxon>
        <taxon>Acinetobacter</taxon>
    </lineage>
</organism>
<proteinExistence type="predicted"/>